<dbReference type="Proteomes" id="UP000244906">
    <property type="component" value="Unassembled WGS sequence"/>
</dbReference>
<dbReference type="EMBL" id="QDDL01000004">
    <property type="protein sequence ID" value="PVZ69046.1"/>
    <property type="molecule type" value="Genomic_DNA"/>
</dbReference>
<keyword evidence="5" id="KW-0378">Hydrolase</keyword>
<keyword evidence="7 9" id="KW-0573">Peptidoglycan synthesis</keyword>
<name>A0A2V1H2B3_9GAMM</name>
<evidence type="ECO:0000256" key="5">
    <source>
        <dbReference type="ARBA" id="ARBA00022801"/>
    </source>
</evidence>
<evidence type="ECO:0000256" key="3">
    <source>
        <dbReference type="ARBA" id="ARBA00022676"/>
    </source>
</evidence>
<dbReference type="GO" id="GO:0016757">
    <property type="term" value="F:glycosyltransferase activity"/>
    <property type="evidence" value="ECO:0007669"/>
    <property type="project" value="UniProtKB-KW"/>
</dbReference>
<keyword evidence="4" id="KW-0808">Transferase</keyword>
<dbReference type="PANTHER" id="PTHR30582:SF24">
    <property type="entry name" value="L,D-TRANSPEPTIDASE ERFK_SRFK-RELATED"/>
    <property type="match status" value="1"/>
</dbReference>
<feature type="domain" description="L,D-TPase catalytic" evidence="10">
    <location>
        <begin position="2"/>
        <end position="158"/>
    </location>
</feature>
<evidence type="ECO:0000256" key="4">
    <source>
        <dbReference type="ARBA" id="ARBA00022679"/>
    </source>
</evidence>
<dbReference type="OrthoDB" id="9787225at2"/>
<dbReference type="Gene3D" id="2.40.440.10">
    <property type="entry name" value="L,D-transpeptidase catalytic domain-like"/>
    <property type="match status" value="1"/>
</dbReference>
<evidence type="ECO:0000313" key="12">
    <source>
        <dbReference type="Proteomes" id="UP000244906"/>
    </source>
</evidence>
<reference evidence="11 12" key="1">
    <citation type="submission" date="2018-04" db="EMBL/GenBank/DDBJ databases">
        <title>Thalassorhabdus spongiae gen. nov., sp. nov., isolated from a marine sponge in South-West Iceland.</title>
        <authorList>
            <person name="Knobloch S."/>
            <person name="Daussin A."/>
            <person name="Johannsson R."/>
            <person name="Marteinsson V.T."/>
        </authorList>
    </citation>
    <scope>NUCLEOTIDE SEQUENCE [LARGE SCALE GENOMIC DNA]</scope>
    <source>
        <strain evidence="11 12">Hp12</strain>
    </source>
</reference>
<dbReference type="InterPro" id="IPR038063">
    <property type="entry name" value="Transpep_catalytic_dom"/>
</dbReference>
<keyword evidence="12" id="KW-1185">Reference proteome</keyword>
<dbReference type="GO" id="GO:0008360">
    <property type="term" value="P:regulation of cell shape"/>
    <property type="evidence" value="ECO:0007669"/>
    <property type="project" value="UniProtKB-UniRule"/>
</dbReference>
<comment type="similarity">
    <text evidence="2">Belongs to the YkuD family.</text>
</comment>
<dbReference type="CDD" id="cd16913">
    <property type="entry name" value="YkuD_like"/>
    <property type="match status" value="1"/>
</dbReference>
<protein>
    <submittedName>
        <fullName evidence="11">L,D-transpeptidase</fullName>
    </submittedName>
</protein>
<dbReference type="SUPFAM" id="SSF141523">
    <property type="entry name" value="L,D-transpeptidase catalytic domain-like"/>
    <property type="match status" value="1"/>
</dbReference>
<feature type="active site" description="Nucleophile" evidence="9">
    <location>
        <position position="134"/>
    </location>
</feature>
<dbReference type="UniPathway" id="UPA00219"/>
<keyword evidence="3" id="KW-0328">Glycosyltransferase</keyword>
<dbReference type="RefSeq" id="WP_116687429.1">
    <property type="nucleotide sequence ID" value="NZ_CAWNYD010000004.1"/>
</dbReference>
<dbReference type="AlphaFoldDB" id="A0A2V1H2B3"/>
<comment type="pathway">
    <text evidence="1 9">Cell wall biogenesis; peptidoglycan biosynthesis.</text>
</comment>
<dbReference type="Pfam" id="PF03734">
    <property type="entry name" value="YkuD"/>
    <property type="match status" value="1"/>
</dbReference>
<accession>A0A2V1H2B3</accession>
<feature type="active site" description="Proton donor/acceptor" evidence="9">
    <location>
        <position position="118"/>
    </location>
</feature>
<evidence type="ECO:0000256" key="1">
    <source>
        <dbReference type="ARBA" id="ARBA00004752"/>
    </source>
</evidence>
<evidence type="ECO:0000259" key="10">
    <source>
        <dbReference type="PROSITE" id="PS52029"/>
    </source>
</evidence>
<proteinExistence type="inferred from homology"/>
<dbReference type="InterPro" id="IPR005490">
    <property type="entry name" value="LD_TPept_cat_dom"/>
</dbReference>
<evidence type="ECO:0000256" key="8">
    <source>
        <dbReference type="ARBA" id="ARBA00023316"/>
    </source>
</evidence>
<dbReference type="PANTHER" id="PTHR30582">
    <property type="entry name" value="L,D-TRANSPEPTIDASE"/>
    <property type="match status" value="1"/>
</dbReference>
<gene>
    <name evidence="11" type="ORF">DC094_11530</name>
</gene>
<sequence length="162" mass="18275">MKRIIVSIAEQRMKLFQDQSLVFECSVSTALAGPGEAMNSGKTPRGEHIIRAKIGADQPLGSVFVGRRPTGEIWSEALNRKYPERDWILSRILWLSGCEVGFNRGGRFDSMRRYIYIHGTPDDQPMGIAKSHGCVRMRNIDMVALFDLVDSGCQVLIQEDRF</sequence>
<dbReference type="GO" id="GO:0005576">
    <property type="term" value="C:extracellular region"/>
    <property type="evidence" value="ECO:0007669"/>
    <property type="project" value="TreeGrafter"/>
</dbReference>
<dbReference type="GO" id="GO:0018104">
    <property type="term" value="P:peptidoglycan-protein cross-linking"/>
    <property type="evidence" value="ECO:0007669"/>
    <property type="project" value="TreeGrafter"/>
</dbReference>
<evidence type="ECO:0000256" key="2">
    <source>
        <dbReference type="ARBA" id="ARBA00005992"/>
    </source>
</evidence>
<evidence type="ECO:0000313" key="11">
    <source>
        <dbReference type="EMBL" id="PVZ69046.1"/>
    </source>
</evidence>
<comment type="caution">
    <text evidence="11">The sequence shown here is derived from an EMBL/GenBank/DDBJ whole genome shotgun (WGS) entry which is preliminary data.</text>
</comment>
<dbReference type="GO" id="GO:0071555">
    <property type="term" value="P:cell wall organization"/>
    <property type="evidence" value="ECO:0007669"/>
    <property type="project" value="UniProtKB-UniRule"/>
</dbReference>
<dbReference type="GO" id="GO:0071972">
    <property type="term" value="F:peptidoglycan L,D-transpeptidase activity"/>
    <property type="evidence" value="ECO:0007669"/>
    <property type="project" value="TreeGrafter"/>
</dbReference>
<dbReference type="InterPro" id="IPR050979">
    <property type="entry name" value="LD-transpeptidase"/>
</dbReference>
<keyword evidence="6 9" id="KW-0133">Cell shape</keyword>
<organism evidence="11 12">
    <name type="scientific">Pelagibaculum spongiae</name>
    <dbReference type="NCBI Taxonomy" id="2080658"/>
    <lineage>
        <taxon>Bacteria</taxon>
        <taxon>Pseudomonadati</taxon>
        <taxon>Pseudomonadota</taxon>
        <taxon>Gammaproteobacteria</taxon>
        <taxon>Oceanospirillales</taxon>
        <taxon>Pelagibaculum</taxon>
    </lineage>
</organism>
<keyword evidence="8 9" id="KW-0961">Cell wall biogenesis/degradation</keyword>
<evidence type="ECO:0000256" key="6">
    <source>
        <dbReference type="ARBA" id="ARBA00022960"/>
    </source>
</evidence>
<evidence type="ECO:0000256" key="7">
    <source>
        <dbReference type="ARBA" id="ARBA00022984"/>
    </source>
</evidence>
<evidence type="ECO:0000256" key="9">
    <source>
        <dbReference type="PROSITE-ProRule" id="PRU01373"/>
    </source>
</evidence>
<dbReference type="PROSITE" id="PS52029">
    <property type="entry name" value="LD_TPASE"/>
    <property type="match status" value="1"/>
</dbReference>